<dbReference type="AlphaFoldDB" id="A0A193G7I5"/>
<reference evidence="3 4" key="1">
    <citation type="submission" date="2016-06" db="EMBL/GenBank/DDBJ databases">
        <title>Complete genome sequences of Bordetella bronchialis and Bordetella flabilis.</title>
        <authorList>
            <person name="LiPuma J.J."/>
            <person name="Spilker T."/>
        </authorList>
    </citation>
    <scope>NUCLEOTIDE SEQUENCE [LARGE SCALE GENOMIC DNA]</scope>
    <source>
        <strain evidence="3 4">AU10664</strain>
    </source>
</reference>
<dbReference type="STRING" id="463014.BAU07_01300"/>
<keyword evidence="4" id="KW-1185">Reference proteome</keyword>
<feature type="compositionally biased region" description="Low complexity" evidence="1">
    <location>
        <begin position="95"/>
        <end position="111"/>
    </location>
</feature>
<evidence type="ECO:0000256" key="1">
    <source>
        <dbReference type="SAM" id="MobiDB-lite"/>
    </source>
</evidence>
<organism evidence="3 4">
    <name type="scientific">Bordetella flabilis</name>
    <dbReference type="NCBI Taxonomy" id="463014"/>
    <lineage>
        <taxon>Bacteria</taxon>
        <taxon>Pseudomonadati</taxon>
        <taxon>Pseudomonadota</taxon>
        <taxon>Betaproteobacteria</taxon>
        <taxon>Burkholderiales</taxon>
        <taxon>Alcaligenaceae</taxon>
        <taxon>Bordetella</taxon>
    </lineage>
</organism>
<dbReference type="Proteomes" id="UP000091926">
    <property type="component" value="Chromosome"/>
</dbReference>
<accession>A0A193G7I5</accession>
<keyword evidence="2" id="KW-1133">Transmembrane helix</keyword>
<feature type="region of interest" description="Disordered" evidence="1">
    <location>
        <begin position="73"/>
        <end position="111"/>
    </location>
</feature>
<evidence type="ECO:0000256" key="2">
    <source>
        <dbReference type="SAM" id="Phobius"/>
    </source>
</evidence>
<evidence type="ECO:0000313" key="3">
    <source>
        <dbReference type="EMBL" id="ANN75942.1"/>
    </source>
</evidence>
<sequence>MEADNALLMAYIDGELEASERQEVEKRILESPEVARRVAQLQASRQVSRDAFARQQLPPVPDSLARSVAALAQAHRERAANEDPGRAAPDRPDAARSAAGADAAVASPAVRRPARADRWRPAWGWLLGAFVAGAACAGVVMQLGPALGLLPGGGPAPRAAVAMGDAPWVRQAADYVALYTRATLADTEASLPATAKTVADIASEDGLSLRIPDLSQAGLTFKEVQRLRFNGKPLVQIMYLPAQGDPVALCVLPEPKPDQGVSEQRVDRMNVVTWRQSELGYALIGAPEGMDLRAVAASIAERRVQALPLERS</sequence>
<proteinExistence type="predicted"/>
<feature type="compositionally biased region" description="Basic and acidic residues" evidence="1">
    <location>
        <begin position="74"/>
        <end position="94"/>
    </location>
</feature>
<feature type="transmembrane region" description="Helical" evidence="2">
    <location>
        <begin position="122"/>
        <end position="141"/>
    </location>
</feature>
<dbReference type="RefSeq" id="WP_066653003.1">
    <property type="nucleotide sequence ID" value="NZ_CBCSCL010000002.1"/>
</dbReference>
<keyword evidence="2" id="KW-0472">Membrane</keyword>
<dbReference type="OrthoDB" id="6843348at2"/>
<protein>
    <recommendedName>
        <fullName evidence="5">Zinc-finger domain-containing protein</fullName>
    </recommendedName>
</protein>
<dbReference type="EMBL" id="CP016172">
    <property type="protein sequence ID" value="ANN75942.1"/>
    <property type="molecule type" value="Genomic_DNA"/>
</dbReference>
<gene>
    <name evidence="3" type="ORF">BAU07_01300</name>
</gene>
<evidence type="ECO:0000313" key="4">
    <source>
        <dbReference type="Proteomes" id="UP000091926"/>
    </source>
</evidence>
<name>A0A193G7I5_9BORD</name>
<evidence type="ECO:0008006" key="5">
    <source>
        <dbReference type="Google" id="ProtNLM"/>
    </source>
</evidence>
<keyword evidence="2" id="KW-0812">Transmembrane</keyword>
<dbReference type="KEGG" id="bfz:BAU07_01300"/>